<comment type="subcellular location">
    <subcellularLocation>
        <location evidence="2">Membrane</location>
    </subcellularLocation>
</comment>
<dbReference type="SUPFAM" id="SSF47384">
    <property type="entry name" value="Homodimeric domain of signal transducing histidine kinase"/>
    <property type="match status" value="1"/>
</dbReference>
<dbReference type="Pfam" id="PF02518">
    <property type="entry name" value="HATPase_c"/>
    <property type="match status" value="1"/>
</dbReference>
<dbReference type="PROSITE" id="PS50885">
    <property type="entry name" value="HAMP"/>
    <property type="match status" value="1"/>
</dbReference>
<keyword evidence="5 11" id="KW-0808">Transferase</keyword>
<dbReference type="SMART" id="SM00304">
    <property type="entry name" value="HAMP"/>
    <property type="match status" value="1"/>
</dbReference>
<dbReference type="Gene3D" id="6.10.340.10">
    <property type="match status" value="1"/>
</dbReference>
<dbReference type="PROSITE" id="PS50109">
    <property type="entry name" value="HIS_KIN"/>
    <property type="match status" value="1"/>
</dbReference>
<evidence type="ECO:0000256" key="10">
    <source>
        <dbReference type="ARBA" id="ARBA00023136"/>
    </source>
</evidence>
<comment type="catalytic activity">
    <reaction evidence="1">
        <text>ATP + protein L-histidine = ADP + protein N-phospho-L-histidine.</text>
        <dbReference type="EC" id="2.7.13.3"/>
    </reaction>
</comment>
<dbReference type="Gene3D" id="3.30.565.10">
    <property type="entry name" value="Histidine kinase-like ATPase, C-terminal domain"/>
    <property type="match status" value="1"/>
</dbReference>
<evidence type="ECO:0000256" key="9">
    <source>
        <dbReference type="ARBA" id="ARBA00023012"/>
    </source>
</evidence>
<dbReference type="InterPro" id="IPR003661">
    <property type="entry name" value="HisK_dim/P_dom"/>
</dbReference>
<keyword evidence="8" id="KW-1133">Transmembrane helix</keyword>
<dbReference type="FunFam" id="3.30.565.10:FF:000006">
    <property type="entry name" value="Sensor histidine kinase WalK"/>
    <property type="match status" value="1"/>
</dbReference>
<dbReference type="InterPro" id="IPR050428">
    <property type="entry name" value="TCS_sensor_his_kinase"/>
</dbReference>
<keyword evidence="4" id="KW-0597">Phosphoprotein</keyword>
<proteinExistence type="predicted"/>
<sequence length="454" mass="52085">MLFQSKINYPKKSSIITQITLWYSSFIFILVIGVLIGSFFISKSIAENKSEKNLEAKAVQMSQALAKGHRYEAFEDGIFYSVYDQNGKVIYSGFPKGFKKDLDHQHKHKKKLSLFSMENRTFQYVDIPISEKNQWLRAIRTVDRLDKQLTELLFSLGIVLPLMLIIITVGGYLILKRAFRPIQEITETAQFITQNEDYTKRIITKNNENELTELAAVINTMLASIESSFVREKQFNNDVSHELRTPVTVILSESEYGKNYAENLIEAKESFEVIHRQSLSMKKLVEQLLELTKAENPLSIQLEPLNFSIMMKQLVSDSSRLLDNTPIHLDSQIEDNLWIMGQQTLLKRLFDNLFSNAIKFTNNHISISLRQSDNQIILSIKDNGLGISVDDQSKIWNRFYQVDSARTKDSQSGIGLGLSLVKQIATIHRAKIWVDSKPDNGSQFTLTFPKLKKD</sequence>
<keyword evidence="7" id="KW-0418">Kinase</keyword>
<dbReference type="Gene3D" id="1.10.287.130">
    <property type="match status" value="1"/>
</dbReference>
<accession>A0A076YXN2</accession>
<evidence type="ECO:0000256" key="2">
    <source>
        <dbReference type="ARBA" id="ARBA00004370"/>
    </source>
</evidence>
<dbReference type="PRINTS" id="PR00344">
    <property type="entry name" value="BCTRLSENSOR"/>
</dbReference>
<dbReference type="SMART" id="SM00387">
    <property type="entry name" value="HATPase_c"/>
    <property type="match status" value="1"/>
</dbReference>
<dbReference type="SUPFAM" id="SSF55874">
    <property type="entry name" value="ATPase domain of HSP90 chaperone/DNA topoisomerase II/histidine kinase"/>
    <property type="match status" value="1"/>
</dbReference>
<dbReference type="CDD" id="cd00075">
    <property type="entry name" value="HATPase"/>
    <property type="match status" value="1"/>
</dbReference>
<evidence type="ECO:0000256" key="7">
    <source>
        <dbReference type="ARBA" id="ARBA00022777"/>
    </source>
</evidence>
<dbReference type="GO" id="GO:0000155">
    <property type="term" value="F:phosphorelay sensor kinase activity"/>
    <property type="evidence" value="ECO:0007669"/>
    <property type="project" value="InterPro"/>
</dbReference>
<dbReference type="CDD" id="cd06225">
    <property type="entry name" value="HAMP"/>
    <property type="match status" value="1"/>
</dbReference>
<dbReference type="InterPro" id="IPR036097">
    <property type="entry name" value="HisK_dim/P_sf"/>
</dbReference>
<protein>
    <recommendedName>
        <fullName evidence="3">histidine kinase</fullName>
        <ecNumber evidence="3">2.7.13.3</ecNumber>
    </recommendedName>
</protein>
<organism evidence="11 12">
    <name type="scientific">Streptococcus agalactiae</name>
    <dbReference type="NCBI Taxonomy" id="1311"/>
    <lineage>
        <taxon>Bacteria</taxon>
        <taxon>Bacillati</taxon>
        <taxon>Bacillota</taxon>
        <taxon>Bacilli</taxon>
        <taxon>Lactobacillales</taxon>
        <taxon>Streptococcaceae</taxon>
        <taxon>Streptococcus</taxon>
    </lineage>
</organism>
<dbReference type="EC" id="2.7.13.3" evidence="3"/>
<evidence type="ECO:0000256" key="3">
    <source>
        <dbReference type="ARBA" id="ARBA00012438"/>
    </source>
</evidence>
<dbReference type="InterPro" id="IPR036890">
    <property type="entry name" value="HATPase_C_sf"/>
</dbReference>
<dbReference type="RefSeq" id="WP_000898842.1">
    <property type="nucleotide sequence ID" value="NZ_CGHZ01000033.1"/>
</dbReference>
<dbReference type="Proteomes" id="UP000254076">
    <property type="component" value="Unassembled WGS sequence"/>
</dbReference>
<dbReference type="PANTHER" id="PTHR45436:SF5">
    <property type="entry name" value="SENSOR HISTIDINE KINASE TRCS"/>
    <property type="match status" value="1"/>
</dbReference>
<dbReference type="GO" id="GO:0005886">
    <property type="term" value="C:plasma membrane"/>
    <property type="evidence" value="ECO:0007669"/>
    <property type="project" value="TreeGrafter"/>
</dbReference>
<dbReference type="SMART" id="SM00388">
    <property type="entry name" value="HisKA"/>
    <property type="match status" value="1"/>
</dbReference>
<dbReference type="PANTHER" id="PTHR45436">
    <property type="entry name" value="SENSOR HISTIDINE KINASE YKOH"/>
    <property type="match status" value="1"/>
</dbReference>
<keyword evidence="10" id="KW-0472">Membrane</keyword>
<dbReference type="InterPro" id="IPR005467">
    <property type="entry name" value="His_kinase_dom"/>
</dbReference>
<evidence type="ECO:0000256" key="8">
    <source>
        <dbReference type="ARBA" id="ARBA00022989"/>
    </source>
</evidence>
<dbReference type="CDD" id="cd00082">
    <property type="entry name" value="HisKA"/>
    <property type="match status" value="1"/>
</dbReference>
<evidence type="ECO:0000313" key="12">
    <source>
        <dbReference type="Proteomes" id="UP000254076"/>
    </source>
</evidence>
<evidence type="ECO:0000256" key="1">
    <source>
        <dbReference type="ARBA" id="ARBA00000085"/>
    </source>
</evidence>
<keyword evidence="9" id="KW-0902">Two-component regulatory system</keyword>
<dbReference type="Pfam" id="PF00512">
    <property type="entry name" value="HisKA"/>
    <property type="match status" value="1"/>
</dbReference>
<gene>
    <name evidence="11" type="primary">senX3</name>
    <name evidence="11" type="ORF">NCTC8185_01076</name>
</gene>
<dbReference type="AlphaFoldDB" id="A0A076YXN2"/>
<keyword evidence="6" id="KW-0812">Transmembrane</keyword>
<name>A0A076YXN2_STRAG</name>
<evidence type="ECO:0000256" key="4">
    <source>
        <dbReference type="ARBA" id="ARBA00022553"/>
    </source>
</evidence>
<dbReference type="EMBL" id="UHEQ01000004">
    <property type="protein sequence ID" value="SUN13810.1"/>
    <property type="molecule type" value="Genomic_DNA"/>
</dbReference>
<reference evidence="11 12" key="1">
    <citation type="submission" date="2018-06" db="EMBL/GenBank/DDBJ databases">
        <authorList>
            <consortium name="Pathogen Informatics"/>
            <person name="Doyle S."/>
        </authorList>
    </citation>
    <scope>NUCLEOTIDE SEQUENCE [LARGE SCALE GENOMIC DNA]</scope>
    <source>
        <strain evidence="11 12">NCTC8185</strain>
    </source>
</reference>
<dbReference type="InterPro" id="IPR003660">
    <property type="entry name" value="HAMP_dom"/>
</dbReference>
<evidence type="ECO:0000313" key="11">
    <source>
        <dbReference type="EMBL" id="SUN13810.1"/>
    </source>
</evidence>
<evidence type="ECO:0000256" key="5">
    <source>
        <dbReference type="ARBA" id="ARBA00022679"/>
    </source>
</evidence>
<comment type="caution">
    <text evidence="11">The sequence shown here is derived from an EMBL/GenBank/DDBJ whole genome shotgun (WGS) entry which is preliminary data.</text>
</comment>
<evidence type="ECO:0000256" key="6">
    <source>
        <dbReference type="ARBA" id="ARBA00022692"/>
    </source>
</evidence>
<dbReference type="Pfam" id="PF00672">
    <property type="entry name" value="HAMP"/>
    <property type="match status" value="1"/>
</dbReference>
<dbReference type="InterPro" id="IPR003594">
    <property type="entry name" value="HATPase_dom"/>
</dbReference>
<dbReference type="InterPro" id="IPR004358">
    <property type="entry name" value="Sig_transdc_His_kin-like_C"/>
</dbReference>
<dbReference type="FunFam" id="1.10.287.130:FF:000001">
    <property type="entry name" value="Two-component sensor histidine kinase"/>
    <property type="match status" value="1"/>
</dbReference>